<feature type="region of interest" description="Disordered" evidence="8">
    <location>
        <begin position="417"/>
        <end position="436"/>
    </location>
</feature>
<dbReference type="STRING" id="69332.A0A388M6A9"/>
<evidence type="ECO:0000256" key="3">
    <source>
        <dbReference type="ARBA" id="ARBA00022679"/>
    </source>
</evidence>
<evidence type="ECO:0000256" key="1">
    <source>
        <dbReference type="ARBA" id="ARBA00022527"/>
    </source>
</evidence>
<feature type="region of interest" description="Disordered" evidence="8">
    <location>
        <begin position="101"/>
        <end position="160"/>
    </location>
</feature>
<keyword evidence="4" id="KW-0677">Repeat</keyword>
<keyword evidence="12" id="KW-1185">Reference proteome</keyword>
<dbReference type="OrthoDB" id="4062651at2759"/>
<keyword evidence="7" id="KW-0067">ATP-binding</keyword>
<keyword evidence="9" id="KW-1133">Transmembrane helix</keyword>
<dbReference type="InterPro" id="IPR000719">
    <property type="entry name" value="Prot_kinase_dom"/>
</dbReference>
<dbReference type="PROSITE" id="PS50011">
    <property type="entry name" value="PROTEIN_KINASE_DOM"/>
    <property type="match status" value="1"/>
</dbReference>
<dbReference type="SUPFAM" id="SSF56112">
    <property type="entry name" value="Protein kinase-like (PK-like)"/>
    <property type="match status" value="1"/>
</dbReference>
<gene>
    <name evidence="11" type="ORF">CBR_g50159</name>
</gene>
<accession>A0A388M6A9</accession>
<reference evidence="11 12" key="1">
    <citation type="journal article" date="2018" name="Cell">
        <title>The Chara Genome: Secondary Complexity and Implications for Plant Terrestrialization.</title>
        <authorList>
            <person name="Nishiyama T."/>
            <person name="Sakayama H."/>
            <person name="Vries J.D."/>
            <person name="Buschmann H."/>
            <person name="Saint-Marcoux D."/>
            <person name="Ullrich K.K."/>
            <person name="Haas F.B."/>
            <person name="Vanderstraeten L."/>
            <person name="Becker D."/>
            <person name="Lang D."/>
            <person name="Vosolsobe S."/>
            <person name="Rombauts S."/>
            <person name="Wilhelmsson P.K.I."/>
            <person name="Janitza P."/>
            <person name="Kern R."/>
            <person name="Heyl A."/>
            <person name="Rumpler F."/>
            <person name="Villalobos L.I.A.C."/>
            <person name="Clay J.M."/>
            <person name="Skokan R."/>
            <person name="Toyoda A."/>
            <person name="Suzuki Y."/>
            <person name="Kagoshima H."/>
            <person name="Schijlen E."/>
            <person name="Tajeshwar N."/>
            <person name="Catarino B."/>
            <person name="Hetherington A.J."/>
            <person name="Saltykova A."/>
            <person name="Bonnot C."/>
            <person name="Breuninger H."/>
            <person name="Symeonidi A."/>
            <person name="Radhakrishnan G.V."/>
            <person name="Van Nieuwerburgh F."/>
            <person name="Deforce D."/>
            <person name="Chang C."/>
            <person name="Karol K.G."/>
            <person name="Hedrich R."/>
            <person name="Ulvskov P."/>
            <person name="Glockner G."/>
            <person name="Delwiche C.F."/>
            <person name="Petrasek J."/>
            <person name="Van de Peer Y."/>
            <person name="Friml J."/>
            <person name="Beilby M."/>
            <person name="Dolan L."/>
            <person name="Kohara Y."/>
            <person name="Sugano S."/>
            <person name="Fujiyama A."/>
            <person name="Delaux P.-M."/>
            <person name="Quint M."/>
            <person name="TheiBen G."/>
            <person name="Hagemann M."/>
            <person name="Harholt J."/>
            <person name="Dunand C."/>
            <person name="Zachgo S."/>
            <person name="Langdale J."/>
            <person name="Maumus F."/>
            <person name="Straeten D.V.D."/>
            <person name="Gould S.B."/>
            <person name="Rensing S.A."/>
        </authorList>
    </citation>
    <scope>NUCLEOTIDE SEQUENCE [LARGE SCALE GENOMIC DNA]</scope>
    <source>
        <strain evidence="11 12">S276</strain>
    </source>
</reference>
<dbReference type="FunFam" id="3.30.200.20:FF:000039">
    <property type="entry name" value="receptor-like protein kinase FERONIA"/>
    <property type="match status" value="1"/>
</dbReference>
<evidence type="ECO:0000256" key="9">
    <source>
        <dbReference type="SAM" id="Phobius"/>
    </source>
</evidence>
<evidence type="ECO:0000256" key="5">
    <source>
        <dbReference type="ARBA" id="ARBA00022741"/>
    </source>
</evidence>
<evidence type="ECO:0000256" key="7">
    <source>
        <dbReference type="ARBA" id="ARBA00022840"/>
    </source>
</evidence>
<protein>
    <recommendedName>
        <fullName evidence="10">Protein kinase domain-containing protein</fullName>
    </recommendedName>
</protein>
<evidence type="ECO:0000256" key="6">
    <source>
        <dbReference type="ARBA" id="ARBA00022777"/>
    </source>
</evidence>
<feature type="region of interest" description="Disordered" evidence="8">
    <location>
        <begin position="796"/>
        <end position="834"/>
    </location>
</feature>
<keyword evidence="9" id="KW-0812">Transmembrane</keyword>
<keyword evidence="3" id="KW-0808">Transferase</keyword>
<dbReference type="PROSITE" id="PS00108">
    <property type="entry name" value="PROTEIN_KINASE_ST"/>
    <property type="match status" value="1"/>
</dbReference>
<evidence type="ECO:0000313" key="12">
    <source>
        <dbReference type="Proteomes" id="UP000265515"/>
    </source>
</evidence>
<evidence type="ECO:0000256" key="8">
    <source>
        <dbReference type="SAM" id="MobiDB-lite"/>
    </source>
</evidence>
<feature type="compositionally biased region" description="Basic and acidic residues" evidence="8">
    <location>
        <begin position="140"/>
        <end position="160"/>
    </location>
</feature>
<feature type="domain" description="Protein kinase" evidence="10">
    <location>
        <begin position="509"/>
        <end position="785"/>
    </location>
</feature>
<dbReference type="FunFam" id="1.10.510.10:FF:000095">
    <property type="entry name" value="protein STRUBBELIG-RECEPTOR FAMILY 8"/>
    <property type="match status" value="1"/>
</dbReference>
<dbReference type="Gene3D" id="3.30.200.20">
    <property type="entry name" value="Phosphorylase Kinase, domain 1"/>
    <property type="match status" value="1"/>
</dbReference>
<dbReference type="InterPro" id="IPR001611">
    <property type="entry name" value="Leu-rich_rpt"/>
</dbReference>
<feature type="transmembrane region" description="Helical" evidence="9">
    <location>
        <begin position="445"/>
        <end position="467"/>
    </location>
</feature>
<organism evidence="11 12">
    <name type="scientific">Chara braunii</name>
    <name type="common">Braun's stonewort</name>
    <dbReference type="NCBI Taxonomy" id="69332"/>
    <lineage>
        <taxon>Eukaryota</taxon>
        <taxon>Viridiplantae</taxon>
        <taxon>Streptophyta</taxon>
        <taxon>Charophyceae</taxon>
        <taxon>Charales</taxon>
        <taxon>Characeae</taxon>
        <taxon>Chara</taxon>
    </lineage>
</organism>
<dbReference type="SUPFAM" id="SSF52058">
    <property type="entry name" value="L domain-like"/>
    <property type="match status" value="1"/>
</dbReference>
<name>A0A388M6A9_CHABU</name>
<feature type="compositionally biased region" description="Basic and acidic residues" evidence="8">
    <location>
        <begin position="101"/>
        <end position="128"/>
    </location>
</feature>
<keyword evidence="2" id="KW-0433">Leucine-rich repeat</keyword>
<dbReference type="SMART" id="SM00220">
    <property type="entry name" value="S_TKc"/>
    <property type="match status" value="1"/>
</dbReference>
<dbReference type="EMBL" id="BFEA01000783">
    <property type="protein sequence ID" value="GBG90066.1"/>
    <property type="molecule type" value="Genomic_DNA"/>
</dbReference>
<dbReference type="Proteomes" id="UP000265515">
    <property type="component" value="Unassembled WGS sequence"/>
</dbReference>
<dbReference type="InterPro" id="IPR008271">
    <property type="entry name" value="Ser/Thr_kinase_AS"/>
</dbReference>
<dbReference type="InterPro" id="IPR011009">
    <property type="entry name" value="Kinase-like_dom_sf"/>
</dbReference>
<evidence type="ECO:0000256" key="2">
    <source>
        <dbReference type="ARBA" id="ARBA00022614"/>
    </source>
</evidence>
<keyword evidence="9" id="KW-0472">Membrane</keyword>
<evidence type="ECO:0000256" key="4">
    <source>
        <dbReference type="ARBA" id="ARBA00022737"/>
    </source>
</evidence>
<dbReference type="AlphaFoldDB" id="A0A388M6A9"/>
<dbReference type="GO" id="GO:0005524">
    <property type="term" value="F:ATP binding"/>
    <property type="evidence" value="ECO:0007669"/>
    <property type="project" value="UniProtKB-KW"/>
</dbReference>
<evidence type="ECO:0000313" key="11">
    <source>
        <dbReference type="EMBL" id="GBG90066.1"/>
    </source>
</evidence>
<dbReference type="Pfam" id="PF00560">
    <property type="entry name" value="LRR_1"/>
    <property type="match status" value="1"/>
</dbReference>
<dbReference type="Gene3D" id="3.80.10.10">
    <property type="entry name" value="Ribonuclease Inhibitor"/>
    <property type="match status" value="1"/>
</dbReference>
<dbReference type="Gene3D" id="1.10.510.10">
    <property type="entry name" value="Transferase(Phosphotransferase) domain 1"/>
    <property type="match status" value="1"/>
</dbReference>
<dbReference type="InterPro" id="IPR001245">
    <property type="entry name" value="Ser-Thr/Tyr_kinase_cat_dom"/>
</dbReference>
<feature type="compositionally biased region" description="Acidic residues" evidence="8">
    <location>
        <begin position="129"/>
        <end position="139"/>
    </location>
</feature>
<dbReference type="Pfam" id="PF07714">
    <property type="entry name" value="PK_Tyr_Ser-Thr"/>
    <property type="match status" value="1"/>
</dbReference>
<keyword evidence="1" id="KW-0723">Serine/threonine-protein kinase</keyword>
<dbReference type="PANTHER" id="PTHR45631">
    <property type="entry name" value="OS07G0107800 PROTEIN-RELATED"/>
    <property type="match status" value="1"/>
</dbReference>
<keyword evidence="5" id="KW-0547">Nucleotide-binding</keyword>
<evidence type="ECO:0000259" key="10">
    <source>
        <dbReference type="PROSITE" id="PS50011"/>
    </source>
</evidence>
<sequence length="870" mass="97676">MYVTSTPMSTSNIHQVLGIWVWIARTVVAKASVGRGNLAGTKGRILEPLLSCSPITTVDTRAGKSTSPYTAEEEAKAAAILKERKERKEAKKKALMEEQAAKMKTMEEEMAREKERLKKEEEEKLKAVEEEEEIEEEEPLERRRREQRGESNGTRDDQLEKKITEWVANLSLGEEEEALMYVPREEQEAVVKEWEAEEDPLKRQAMEDETRMEWKLRLMWERKRRMEVVSQAAKELEEVKKHKDQMAIEADLLGKVGIMARNIERLTAAQEEQYQFIRSQDIALRSIRLGFKEFARELVMQVGSEVKARLENTERHCTVTVEGARYLGSTNLYGEIPDMFSNLQFLRILSLQNNHLTGRIPPSLGALAEHGALATVDLQRNNLSGYLPTSLGTLAGVQVSPGNENLCNDEVAGRRKCPPGTDMPPGASTRVAGQESGSSTNQRTLVAIVVSIVVACAILGTLAWWCFHVRHNLNFTPFLRGYSKTGRAPQSGSSEARRFKTKELQVITANWNRVIGRGGFGPVYLGILSDNTKVAIKKLYAQSSQGALEFVSEVDLLRRLHHRCLVNLVGWCDEVEKVLIYEYKENGSLSSMLYNKKGGDAEGKVGELTWKTRLQVILDVARGLDYLHHGAVPPVVHRDIKSDNVLVDHELHASVADFGISKAGTVGEIQATTVVKGTLGYLDPEYQRTHVASLASDVYSFGVLMLEIIAGRRPIDPTRPADEINLQYWALGKLERQEIQAIVDPRLSDYNFVELQGILEIVKDCLRERKLRPTMHEVLHRLEELSAQGLRTSIKVTDDKGKGEEAEEGSPYETRYASSDGLRTRNEYENGHASNGLWVTNEETEAGTGIAITNPEITDMGKFDTRPMPR</sequence>
<proteinExistence type="predicted"/>
<dbReference type="Gramene" id="GBG90066">
    <property type="protein sequence ID" value="GBG90066"/>
    <property type="gene ID" value="CBR_g50159"/>
</dbReference>
<keyword evidence="6" id="KW-0418">Kinase</keyword>
<comment type="caution">
    <text evidence="11">The sequence shown here is derived from an EMBL/GenBank/DDBJ whole genome shotgun (WGS) entry which is preliminary data.</text>
</comment>
<dbReference type="InterPro" id="IPR032675">
    <property type="entry name" value="LRR_dom_sf"/>
</dbReference>
<dbReference type="GO" id="GO:0004674">
    <property type="term" value="F:protein serine/threonine kinase activity"/>
    <property type="evidence" value="ECO:0007669"/>
    <property type="project" value="UniProtKB-KW"/>
</dbReference>